<dbReference type="SUPFAM" id="SSF57667">
    <property type="entry name" value="beta-beta-alpha zinc fingers"/>
    <property type="match status" value="1"/>
</dbReference>
<dbReference type="AlphaFoldDB" id="A0A9P7QP46"/>
<dbReference type="PANTHER" id="PTHR46179">
    <property type="entry name" value="ZINC FINGER PROTEIN"/>
    <property type="match status" value="1"/>
</dbReference>
<organism evidence="3 4">
    <name type="scientific">Claviceps aff. purpurea</name>
    <dbReference type="NCBI Taxonomy" id="1967640"/>
    <lineage>
        <taxon>Eukaryota</taxon>
        <taxon>Fungi</taxon>
        <taxon>Dikarya</taxon>
        <taxon>Ascomycota</taxon>
        <taxon>Pezizomycotina</taxon>
        <taxon>Sordariomycetes</taxon>
        <taxon>Hypocreomycetidae</taxon>
        <taxon>Hypocreales</taxon>
        <taxon>Clavicipitaceae</taxon>
        <taxon>Claviceps</taxon>
    </lineage>
</organism>
<evidence type="ECO:0000256" key="1">
    <source>
        <dbReference type="SAM" id="MobiDB-lite"/>
    </source>
</evidence>
<gene>
    <name evidence="3" type="ORF">E4U09_008294</name>
</gene>
<evidence type="ECO:0000313" key="4">
    <source>
        <dbReference type="Proteomes" id="UP000707071"/>
    </source>
</evidence>
<dbReference type="InterPro" id="IPR051061">
    <property type="entry name" value="Zinc_finger_trans_reg"/>
</dbReference>
<sequence length="590" mass="64717">MAASVGFRAVGTRGSPHIQALDQRLGRVPSPTPNTSDTQADLSSFSTDEFLQCGRPNILSKSKDAVLVACLDNDHLPETAQAAGCQVLSGGDEEEVEEEGEEANDAKYGLSIYQNHDDETDVELWSCDRAPSSSSDMNGYKLRNIAADALQVACSDVPHEDAVALAKQHLSLRDDRATIDTLPSLKDALGMSRSHSIDLPDNYSMDLPDNYYTDIPDDYCMDIPDGFCTNMPNSYPTNMPNYCSIDTENTYSMAIPNNYSIDLPEAYPVGIREKAKLPPMRNGSDKLESNGQYLPSIHEVVCASEYNTRSEAPTAASLATIFQLGSEALVTRAPGRPLRPKSPRGKSSVWPSACSHEENRRGLSSLVSPSASSAYPRYTFNTPRRPLMPDFRSGLSSETPGTEPSAPSEGAALLTAGPRRQIAFDAENPSGGPYICCFEGCTAPPFLSPYLLNSHSNVHSSLRPYYCPIPSCPRSQGGMGFKRRNELIRHGLVHDSPAYACPFCSFTKRRYPRRDNLLRHVQAHHAGKRKDDPLLRQALTQRADEFYRGDEKEKPPDNQSFPRPGRPMRALQPKRSAALDHSRSAGDSPL</sequence>
<dbReference type="GO" id="GO:0005634">
    <property type="term" value="C:nucleus"/>
    <property type="evidence" value="ECO:0007669"/>
    <property type="project" value="TreeGrafter"/>
</dbReference>
<dbReference type="EMBL" id="SRRH01000099">
    <property type="protein sequence ID" value="KAG6299254.1"/>
    <property type="molecule type" value="Genomic_DNA"/>
</dbReference>
<evidence type="ECO:0000313" key="3">
    <source>
        <dbReference type="EMBL" id="KAG6299254.1"/>
    </source>
</evidence>
<feature type="domain" description="C2H2-type" evidence="2">
    <location>
        <begin position="434"/>
        <end position="459"/>
    </location>
</feature>
<dbReference type="SMART" id="SM00355">
    <property type="entry name" value="ZnF_C2H2"/>
    <property type="match status" value="3"/>
</dbReference>
<dbReference type="PANTHER" id="PTHR46179:SF19">
    <property type="entry name" value="C2H2 FINGER DOMAIN TRANSCRIPTION FACTOR (EUROFUNG)-RELATED"/>
    <property type="match status" value="1"/>
</dbReference>
<feature type="domain" description="C2H2-type" evidence="2">
    <location>
        <begin position="465"/>
        <end position="494"/>
    </location>
</feature>
<dbReference type="InterPro" id="IPR036236">
    <property type="entry name" value="Znf_C2H2_sf"/>
</dbReference>
<feature type="domain" description="C2H2-type" evidence="2">
    <location>
        <begin position="499"/>
        <end position="524"/>
    </location>
</feature>
<comment type="caution">
    <text evidence="3">The sequence shown here is derived from an EMBL/GenBank/DDBJ whole genome shotgun (WGS) entry which is preliminary data.</text>
</comment>
<dbReference type="GO" id="GO:0006357">
    <property type="term" value="P:regulation of transcription by RNA polymerase II"/>
    <property type="evidence" value="ECO:0007669"/>
    <property type="project" value="TreeGrafter"/>
</dbReference>
<reference evidence="3 4" key="1">
    <citation type="journal article" date="2020" name="bioRxiv">
        <title>Whole genome comparisons of ergot fungi reveals the divergence and evolution of species within the genus Claviceps are the result of varying mechanisms driving genome evolution and host range expansion.</title>
        <authorList>
            <person name="Wyka S.A."/>
            <person name="Mondo S.J."/>
            <person name="Liu M."/>
            <person name="Dettman J."/>
            <person name="Nalam V."/>
            <person name="Broders K.D."/>
        </authorList>
    </citation>
    <scope>NUCLEOTIDE SEQUENCE [LARGE SCALE GENOMIC DNA]</scope>
    <source>
        <strain evidence="3 4">Clav52</strain>
    </source>
</reference>
<dbReference type="Gene3D" id="3.30.160.60">
    <property type="entry name" value="Classic Zinc Finger"/>
    <property type="match status" value="1"/>
</dbReference>
<name>A0A9P7QP46_9HYPO</name>
<proteinExistence type="predicted"/>
<protein>
    <recommendedName>
        <fullName evidence="2">C2H2-type domain-containing protein</fullName>
    </recommendedName>
</protein>
<evidence type="ECO:0000259" key="2">
    <source>
        <dbReference type="SMART" id="SM00355"/>
    </source>
</evidence>
<dbReference type="InterPro" id="IPR013087">
    <property type="entry name" value="Znf_C2H2_type"/>
</dbReference>
<feature type="region of interest" description="Disordered" evidence="1">
    <location>
        <begin position="378"/>
        <end position="410"/>
    </location>
</feature>
<feature type="region of interest" description="Disordered" evidence="1">
    <location>
        <begin position="333"/>
        <end position="356"/>
    </location>
</feature>
<feature type="region of interest" description="Disordered" evidence="1">
    <location>
        <begin position="543"/>
        <end position="590"/>
    </location>
</feature>
<accession>A0A9P7QP46</accession>
<feature type="compositionally biased region" description="Basic and acidic residues" evidence="1">
    <location>
        <begin position="543"/>
        <end position="556"/>
    </location>
</feature>
<keyword evidence="4" id="KW-1185">Reference proteome</keyword>
<dbReference type="Proteomes" id="UP000707071">
    <property type="component" value="Unassembled WGS sequence"/>
</dbReference>